<keyword evidence="4 7" id="KW-1133">Transmembrane helix</keyword>
<dbReference type="EMBL" id="DSVL01000442">
    <property type="protein sequence ID" value="HFH30679.1"/>
    <property type="molecule type" value="Genomic_DNA"/>
</dbReference>
<evidence type="ECO:0000313" key="10">
    <source>
        <dbReference type="EMBL" id="HFH30679.1"/>
    </source>
</evidence>
<comment type="subcellular location">
    <subcellularLocation>
        <location evidence="1">Cell membrane</location>
        <topology evidence="1">Multi-pass membrane protein</topology>
    </subcellularLocation>
</comment>
<comment type="caution">
    <text evidence="10">The sequence shown here is derived from an EMBL/GenBank/DDBJ whole genome shotgun (WGS) entry which is preliminary data.</text>
</comment>
<dbReference type="Pfam" id="PF02687">
    <property type="entry name" value="FtsX"/>
    <property type="match status" value="1"/>
</dbReference>
<feature type="transmembrane region" description="Helical" evidence="7">
    <location>
        <begin position="416"/>
        <end position="437"/>
    </location>
</feature>
<keyword evidence="5 7" id="KW-0472">Membrane</keyword>
<evidence type="ECO:0000259" key="8">
    <source>
        <dbReference type="Pfam" id="PF02687"/>
    </source>
</evidence>
<feature type="transmembrane region" description="Helical" evidence="7">
    <location>
        <begin position="457"/>
        <end position="481"/>
    </location>
</feature>
<evidence type="ECO:0000259" key="9">
    <source>
        <dbReference type="Pfam" id="PF12704"/>
    </source>
</evidence>
<name>A0A7C3HZ30_9SPIR</name>
<dbReference type="Pfam" id="PF12704">
    <property type="entry name" value="MacB_PCD"/>
    <property type="match status" value="1"/>
</dbReference>
<feature type="transmembrane region" description="Helical" evidence="7">
    <location>
        <begin position="360"/>
        <end position="384"/>
    </location>
</feature>
<dbReference type="InterPro" id="IPR025857">
    <property type="entry name" value="MacB_PCD"/>
</dbReference>
<proteinExistence type="predicted"/>
<evidence type="ECO:0000256" key="2">
    <source>
        <dbReference type="ARBA" id="ARBA00022475"/>
    </source>
</evidence>
<evidence type="ECO:0000256" key="3">
    <source>
        <dbReference type="ARBA" id="ARBA00022692"/>
    </source>
</evidence>
<gene>
    <name evidence="10" type="ORF">ENS59_14405</name>
</gene>
<dbReference type="GO" id="GO:0005886">
    <property type="term" value="C:plasma membrane"/>
    <property type="evidence" value="ECO:0007669"/>
    <property type="project" value="UniProtKB-SubCell"/>
</dbReference>
<keyword evidence="2" id="KW-1003">Cell membrane</keyword>
<evidence type="ECO:0000256" key="6">
    <source>
        <dbReference type="SAM" id="MobiDB-lite"/>
    </source>
</evidence>
<organism evidence="10">
    <name type="scientific">Gracilinema caldarium</name>
    <dbReference type="NCBI Taxonomy" id="215591"/>
    <lineage>
        <taxon>Bacteria</taxon>
        <taxon>Pseudomonadati</taxon>
        <taxon>Spirochaetota</taxon>
        <taxon>Spirochaetia</taxon>
        <taxon>Spirochaetales</taxon>
        <taxon>Breznakiellaceae</taxon>
        <taxon>Gracilinema</taxon>
    </lineage>
</organism>
<evidence type="ECO:0000256" key="1">
    <source>
        <dbReference type="ARBA" id="ARBA00004651"/>
    </source>
</evidence>
<reference evidence="10" key="1">
    <citation type="journal article" date="2020" name="mSystems">
        <title>Genome- and Community-Level Interaction Insights into Carbon Utilization and Element Cycling Functions of Hydrothermarchaeota in Hydrothermal Sediment.</title>
        <authorList>
            <person name="Zhou Z."/>
            <person name="Liu Y."/>
            <person name="Xu W."/>
            <person name="Pan J."/>
            <person name="Luo Z.H."/>
            <person name="Li M."/>
        </authorList>
    </citation>
    <scope>NUCLEOTIDE SEQUENCE [LARGE SCALE GENOMIC DNA]</scope>
    <source>
        <strain evidence="10">SpSt-503</strain>
    </source>
</reference>
<evidence type="ECO:0000256" key="7">
    <source>
        <dbReference type="SAM" id="Phobius"/>
    </source>
</evidence>
<evidence type="ECO:0000256" key="4">
    <source>
        <dbReference type="ARBA" id="ARBA00022989"/>
    </source>
</evidence>
<feature type="transmembrane region" description="Helical" evidence="7">
    <location>
        <begin position="20"/>
        <end position="42"/>
    </location>
</feature>
<dbReference type="AlphaFoldDB" id="A0A7C3HZ30"/>
<feature type="domain" description="ABC3 transporter permease C-terminal" evidence="8">
    <location>
        <begin position="368"/>
        <end position="484"/>
    </location>
</feature>
<sequence>MDKLKLSWRQIRIHWGDSLLAVLGIALATAILAGVISLIGSYNTVFDRFTQQPQARQITVRGVFQAMGSGEAAVRIDAAASEPVRFNLQDVPRILEDNPDIIASYQARYIRFTTTAISGGGFYFGGPVGSASGPAGSAGSAAGAASGTGTGQAAGQAAGPGPGMEGGFGPPEMMGMMGTNQDGTTQVVDTPLLEQVQGYMASASFFTAYELKAQEGILFDDRDVTQGNAVAVVGSELTKKLYSDKQVLNKKIRLNGRIYTIVGVLTPYAYSTEGLPVSFDELIFVPTREGLARAGAGSGANATFFGRVGELSFTARKGADLASVARSLEASFAKLYGENKAVAVTQISQIKKDLDKRLKILSLLALMASAVGIAAAINIFNLMIGRVSRRTRSIAIQRSLGATSRSMLEQTLLETLILGAIGSLIGFILSFPLAILLQNILEKSQLRGMALPQRIDLALGVSVMAIIVALLFAVPAALAAANTDIVDALREE</sequence>
<dbReference type="GO" id="GO:0022857">
    <property type="term" value="F:transmembrane transporter activity"/>
    <property type="evidence" value="ECO:0007669"/>
    <property type="project" value="TreeGrafter"/>
</dbReference>
<feature type="domain" description="MacB-like periplasmic core" evidence="9">
    <location>
        <begin position="191"/>
        <end position="330"/>
    </location>
</feature>
<evidence type="ECO:0000256" key="5">
    <source>
        <dbReference type="ARBA" id="ARBA00023136"/>
    </source>
</evidence>
<feature type="region of interest" description="Disordered" evidence="6">
    <location>
        <begin position="135"/>
        <end position="170"/>
    </location>
</feature>
<dbReference type="InterPro" id="IPR050250">
    <property type="entry name" value="Macrolide_Exporter_MacB"/>
</dbReference>
<dbReference type="PANTHER" id="PTHR30572:SF15">
    <property type="entry name" value="ABC TRANSPORTER PERMEASE"/>
    <property type="match status" value="1"/>
</dbReference>
<feature type="compositionally biased region" description="Gly residues" evidence="6">
    <location>
        <begin position="146"/>
        <end position="169"/>
    </location>
</feature>
<accession>A0A7C3HZ30</accession>
<feature type="compositionally biased region" description="Low complexity" evidence="6">
    <location>
        <begin position="135"/>
        <end position="145"/>
    </location>
</feature>
<protein>
    <submittedName>
        <fullName evidence="10">FtsX-like permease family protein</fullName>
    </submittedName>
</protein>
<keyword evidence="3 7" id="KW-0812">Transmembrane</keyword>
<dbReference type="PANTHER" id="PTHR30572">
    <property type="entry name" value="MEMBRANE COMPONENT OF TRANSPORTER-RELATED"/>
    <property type="match status" value="1"/>
</dbReference>
<dbReference type="InterPro" id="IPR003838">
    <property type="entry name" value="ABC3_permease_C"/>
</dbReference>